<organism evidence="1 2">
    <name type="scientific">Rhizobium mongolense</name>
    <dbReference type="NCBI Taxonomy" id="57676"/>
    <lineage>
        <taxon>Bacteria</taxon>
        <taxon>Pseudomonadati</taxon>
        <taxon>Pseudomonadota</taxon>
        <taxon>Alphaproteobacteria</taxon>
        <taxon>Hyphomicrobiales</taxon>
        <taxon>Rhizobiaceae</taxon>
        <taxon>Rhizobium/Agrobacterium group</taxon>
        <taxon>Rhizobium</taxon>
    </lineage>
</organism>
<sequence>MSSHDIANAASSSLAFFWGPEIRADKRPMPGQFLTRLPEIKPSPIVTVFDEHRQANSTPVRAAGFRMPEMA</sequence>
<dbReference type="EMBL" id="JACIGM010000018">
    <property type="protein sequence ID" value="MBB4278336.1"/>
    <property type="molecule type" value="Genomic_DNA"/>
</dbReference>
<gene>
    <name evidence="1" type="ORF">GGE12_006147</name>
</gene>
<accession>A0A7W6RTI1</accession>
<evidence type="ECO:0000313" key="2">
    <source>
        <dbReference type="Proteomes" id="UP000533641"/>
    </source>
</evidence>
<dbReference type="RefSeq" id="WP_183929306.1">
    <property type="nucleotide sequence ID" value="NZ_JACIGM010000018.1"/>
</dbReference>
<evidence type="ECO:0000313" key="1">
    <source>
        <dbReference type="EMBL" id="MBB4278336.1"/>
    </source>
</evidence>
<comment type="caution">
    <text evidence="1">The sequence shown here is derived from an EMBL/GenBank/DDBJ whole genome shotgun (WGS) entry which is preliminary data.</text>
</comment>
<dbReference type="Proteomes" id="UP000533641">
    <property type="component" value="Unassembled WGS sequence"/>
</dbReference>
<reference evidence="1 2" key="1">
    <citation type="submission" date="2020-08" db="EMBL/GenBank/DDBJ databases">
        <title>Genomic Encyclopedia of Type Strains, Phase IV (KMG-V): Genome sequencing to study the core and pangenomes of soil and plant-associated prokaryotes.</title>
        <authorList>
            <person name="Whitman W."/>
        </authorList>
    </citation>
    <scope>NUCLEOTIDE SEQUENCE [LARGE SCALE GENOMIC DNA]</scope>
    <source>
        <strain evidence="1 2">SEMIA 402</strain>
    </source>
</reference>
<name>A0A7W6RTI1_9HYPH</name>
<proteinExistence type="predicted"/>
<dbReference type="AlphaFoldDB" id="A0A7W6RTI1"/>
<protein>
    <submittedName>
        <fullName evidence="1">Uncharacterized protein</fullName>
    </submittedName>
</protein>